<protein>
    <submittedName>
        <fullName evidence="3">Ectoine hydroxylase-related dioxygenase (Phytanoyl-CoA dioxygenase family)</fullName>
    </submittedName>
</protein>
<keyword evidence="3" id="KW-0560">Oxidoreductase</keyword>
<reference evidence="3 4" key="1">
    <citation type="submission" date="2023-07" db="EMBL/GenBank/DDBJ databases">
        <title>Sorghum-associated microbial communities from plants grown in Nebraska, USA.</title>
        <authorList>
            <person name="Schachtman D."/>
        </authorList>
    </citation>
    <scope>NUCLEOTIDE SEQUENCE [LARGE SCALE GENOMIC DNA]</scope>
    <source>
        <strain evidence="3 4">3262</strain>
    </source>
</reference>
<gene>
    <name evidence="3" type="ORF">J2W55_000056</name>
</gene>
<dbReference type="PANTHER" id="PTHR20883:SF15">
    <property type="entry name" value="PHYTANOYL-COA DIOXYGENASE DOMAIN-CONTAINING PROTEIN 1"/>
    <property type="match status" value="1"/>
</dbReference>
<dbReference type="Proteomes" id="UP001247620">
    <property type="component" value="Unassembled WGS sequence"/>
</dbReference>
<evidence type="ECO:0000256" key="1">
    <source>
        <dbReference type="ARBA" id="ARBA00022723"/>
    </source>
</evidence>
<dbReference type="Gene3D" id="2.60.120.620">
    <property type="entry name" value="q2cbj1_9rhob like domain"/>
    <property type="match status" value="1"/>
</dbReference>
<dbReference type="RefSeq" id="WP_310090625.1">
    <property type="nucleotide sequence ID" value="NZ_JAVDUU010000001.1"/>
</dbReference>
<keyword evidence="1" id="KW-0479">Metal-binding</keyword>
<evidence type="ECO:0000313" key="3">
    <source>
        <dbReference type="EMBL" id="MDR6940228.1"/>
    </source>
</evidence>
<keyword evidence="2" id="KW-0408">Iron</keyword>
<organism evidence="3 4">
    <name type="scientific">Mucilaginibacter pocheonensis</name>
    <dbReference type="NCBI Taxonomy" id="398050"/>
    <lineage>
        <taxon>Bacteria</taxon>
        <taxon>Pseudomonadati</taxon>
        <taxon>Bacteroidota</taxon>
        <taxon>Sphingobacteriia</taxon>
        <taxon>Sphingobacteriales</taxon>
        <taxon>Sphingobacteriaceae</taxon>
        <taxon>Mucilaginibacter</taxon>
    </lineage>
</organism>
<keyword evidence="4" id="KW-1185">Reference proteome</keyword>
<evidence type="ECO:0000256" key="2">
    <source>
        <dbReference type="ARBA" id="ARBA00023004"/>
    </source>
</evidence>
<dbReference type="PANTHER" id="PTHR20883">
    <property type="entry name" value="PHYTANOYL-COA DIOXYGENASE DOMAIN CONTAINING 1"/>
    <property type="match status" value="1"/>
</dbReference>
<dbReference type="Pfam" id="PF05721">
    <property type="entry name" value="PhyH"/>
    <property type="match status" value="1"/>
</dbReference>
<proteinExistence type="predicted"/>
<dbReference type="GO" id="GO:0051213">
    <property type="term" value="F:dioxygenase activity"/>
    <property type="evidence" value="ECO:0007669"/>
    <property type="project" value="UniProtKB-KW"/>
</dbReference>
<sequence>MRNRLSYADRTPNDFKAIMDEFGWVVYENVLEPDFISTINYDLFKAHQLRKSIQEKNGISANMSGTLHHLLERDNFALGFLENMYCDEEIKMFLDGHYILNGINAVIHAKQEHPYLSNMHRDVRTFMKETKLLVQMIVTLDDFTLENGATYFLTGSHNVDLRPDEDYFYDYADRAVVPKGSIILFNSNIWHAAGENTTQHVRRALTLGFTRPFFKQQFDYPRFLGYDFVAGLSPQLRQVIGYNARVPETLDEYYQPPHLRMYQRDQG</sequence>
<dbReference type="SUPFAM" id="SSF51197">
    <property type="entry name" value="Clavaminate synthase-like"/>
    <property type="match status" value="1"/>
</dbReference>
<comment type="caution">
    <text evidence="3">The sequence shown here is derived from an EMBL/GenBank/DDBJ whole genome shotgun (WGS) entry which is preliminary data.</text>
</comment>
<keyword evidence="3" id="KW-0223">Dioxygenase</keyword>
<dbReference type="InterPro" id="IPR008775">
    <property type="entry name" value="Phytyl_CoA_dOase-like"/>
</dbReference>
<evidence type="ECO:0000313" key="4">
    <source>
        <dbReference type="Proteomes" id="UP001247620"/>
    </source>
</evidence>
<dbReference type="EMBL" id="JAVDUU010000001">
    <property type="protein sequence ID" value="MDR6940228.1"/>
    <property type="molecule type" value="Genomic_DNA"/>
</dbReference>
<name>A0ABU1T4I2_9SPHI</name>
<accession>A0ABU1T4I2</accession>